<evidence type="ECO:0000313" key="5">
    <source>
        <dbReference type="EMBL" id="APG49161.1"/>
    </source>
</evidence>
<feature type="signal peptide" evidence="4">
    <location>
        <begin position="1"/>
        <end position="25"/>
    </location>
</feature>
<organism evidence="5 6">
    <name type="scientific">Phaeobacter porticola</name>
    <dbReference type="NCBI Taxonomy" id="1844006"/>
    <lineage>
        <taxon>Bacteria</taxon>
        <taxon>Pseudomonadati</taxon>
        <taxon>Pseudomonadota</taxon>
        <taxon>Alphaproteobacteria</taxon>
        <taxon>Rhodobacterales</taxon>
        <taxon>Roseobacteraceae</taxon>
        <taxon>Phaeobacter</taxon>
    </lineage>
</organism>
<evidence type="ECO:0000256" key="4">
    <source>
        <dbReference type="SAM" id="SignalP"/>
    </source>
</evidence>
<geneLocation type="plasmid" evidence="6">
    <name>pp97_b</name>
</geneLocation>
<evidence type="ECO:0000313" key="6">
    <source>
        <dbReference type="Proteomes" id="UP000183859"/>
    </source>
</evidence>
<protein>
    <submittedName>
        <fullName evidence="5">TRAP-type C4-dicarboxylate transport system, periplasmic component</fullName>
    </submittedName>
</protein>
<dbReference type="GO" id="GO:0030246">
    <property type="term" value="F:carbohydrate binding"/>
    <property type="evidence" value="ECO:0007669"/>
    <property type="project" value="TreeGrafter"/>
</dbReference>
<keyword evidence="2 4" id="KW-0732">Signal</keyword>
<gene>
    <name evidence="5" type="ORF">PhaeoP97_03811</name>
</gene>
<evidence type="ECO:0000256" key="2">
    <source>
        <dbReference type="ARBA" id="ARBA00022729"/>
    </source>
</evidence>
<feature type="chain" id="PRO_5012521186" evidence="4">
    <location>
        <begin position="26"/>
        <end position="326"/>
    </location>
</feature>
<dbReference type="GO" id="GO:0042597">
    <property type="term" value="C:periplasmic space"/>
    <property type="evidence" value="ECO:0007669"/>
    <property type="project" value="UniProtKB-SubCell"/>
</dbReference>
<dbReference type="Proteomes" id="UP000183859">
    <property type="component" value="Plasmid pP97_b"/>
</dbReference>
<proteinExistence type="predicted"/>
<accession>A0A1L3IAR4</accession>
<dbReference type="RefSeq" id="WP_072506771.1">
    <property type="nucleotide sequence ID" value="NZ_CP016366.1"/>
</dbReference>
<dbReference type="InterPro" id="IPR038404">
    <property type="entry name" value="TRAP_DctP_sf"/>
</dbReference>
<keyword evidence="5" id="KW-0614">Plasmid</keyword>
<sequence precursor="true">MAYLKSLKTAVATAAACCFALGAQAAEFRLGLLTPPPHIWTKAAEAFADELNKASDGAHSVQVFPARQLGNEAQMLQQLQTGALDMAFLTVAEVSNRVPDLGAFYAPYLAADIDHAGRILRSDIARQMLEPLPAKAGVVGLGLGMAGLRQIVSREEVNSAEDLSGLKLRITPFAPIFDFYEGLNAAPTPMPLPSVYDALANGQVDAIDMDAELIWVLKYHEHAKTIVQSDHMMFPVVGLVSARVWKDLDEEDRELIAELMAKHLDSTIDTYAAKEPEWLDNLKALDLTMTKVGPEFFAGVIAEWDKKWAAEAPSLPAIRAAAEATR</sequence>
<name>A0A1L3IAR4_9RHOB</name>
<dbReference type="CDD" id="cd13603">
    <property type="entry name" value="PBP2_TRAP_Siap_TeaA_like"/>
    <property type="match status" value="1"/>
</dbReference>
<comment type="subcellular location">
    <subcellularLocation>
        <location evidence="1">Periplasm</location>
    </subcellularLocation>
</comment>
<dbReference type="EMBL" id="CP016366">
    <property type="protein sequence ID" value="APG49161.1"/>
    <property type="molecule type" value="Genomic_DNA"/>
</dbReference>
<dbReference type="KEGG" id="php:PhaeoP97_03811"/>
<dbReference type="PANTHER" id="PTHR33376:SF2">
    <property type="entry name" value="DICARBOXYLATE-BINDING PERIPLASMIC PROTEIN"/>
    <property type="match status" value="1"/>
</dbReference>
<dbReference type="InterPro" id="IPR018389">
    <property type="entry name" value="DctP_fam"/>
</dbReference>
<keyword evidence="3" id="KW-0574">Periplasm</keyword>
<dbReference type="GO" id="GO:0055085">
    <property type="term" value="P:transmembrane transport"/>
    <property type="evidence" value="ECO:0007669"/>
    <property type="project" value="InterPro"/>
</dbReference>
<dbReference type="NCBIfam" id="NF037995">
    <property type="entry name" value="TRAP_S1"/>
    <property type="match status" value="1"/>
</dbReference>
<keyword evidence="6" id="KW-1185">Reference proteome</keyword>
<dbReference type="PANTHER" id="PTHR33376">
    <property type="match status" value="1"/>
</dbReference>
<evidence type="ECO:0000256" key="3">
    <source>
        <dbReference type="ARBA" id="ARBA00022764"/>
    </source>
</evidence>
<dbReference type="OrthoDB" id="7822595at2"/>
<dbReference type="Gene3D" id="3.40.190.170">
    <property type="entry name" value="Bacterial extracellular solute-binding protein, family 7"/>
    <property type="match status" value="1"/>
</dbReference>
<evidence type="ECO:0000256" key="1">
    <source>
        <dbReference type="ARBA" id="ARBA00004418"/>
    </source>
</evidence>
<dbReference type="SUPFAM" id="SSF53850">
    <property type="entry name" value="Periplasmic binding protein-like II"/>
    <property type="match status" value="1"/>
</dbReference>
<dbReference type="AlphaFoldDB" id="A0A1L3IAR4"/>
<dbReference type="Pfam" id="PF03480">
    <property type="entry name" value="DctP"/>
    <property type="match status" value="1"/>
</dbReference>
<reference evidence="6" key="1">
    <citation type="submission" date="2016-07" db="EMBL/GenBank/DDBJ databases">
        <title>Phaeobacter portensis sp. nov., a tropodithietic acid producing bacterium isolated from a German harbor.</title>
        <authorList>
            <person name="Freese H.M."/>
            <person name="Bunk B."/>
            <person name="Breider S."/>
            <person name="Brinkhoff T."/>
        </authorList>
    </citation>
    <scope>NUCLEOTIDE SEQUENCE [LARGE SCALE GENOMIC DNA]</scope>
    <source>
        <strain evidence="6">P97</strain>
        <plasmid evidence="6">pp97_b</plasmid>
    </source>
</reference>